<dbReference type="STRING" id="3818.A0A445AY56"/>
<dbReference type="InterPro" id="IPR024752">
    <property type="entry name" value="Myb/SANT-like_dom"/>
</dbReference>
<dbReference type="Pfam" id="PF12776">
    <property type="entry name" value="Myb_DNA-bind_3"/>
    <property type="match status" value="1"/>
</dbReference>
<dbReference type="AlphaFoldDB" id="A0A445AY56"/>
<dbReference type="Proteomes" id="UP000289738">
    <property type="component" value="Chromosome B01"/>
</dbReference>
<reference evidence="2 3" key="1">
    <citation type="submission" date="2019-01" db="EMBL/GenBank/DDBJ databases">
        <title>Sequencing of cultivated peanut Arachis hypogaea provides insights into genome evolution and oil improvement.</title>
        <authorList>
            <person name="Chen X."/>
        </authorList>
    </citation>
    <scope>NUCLEOTIDE SEQUENCE [LARGE SCALE GENOMIC DNA]</scope>
    <source>
        <strain evidence="3">cv. Fuhuasheng</strain>
        <tissue evidence="2">Leaves</tissue>
    </source>
</reference>
<feature type="domain" description="Myb/SANT-like" evidence="1">
    <location>
        <begin position="29"/>
        <end position="106"/>
    </location>
</feature>
<evidence type="ECO:0000313" key="3">
    <source>
        <dbReference type="Proteomes" id="UP000289738"/>
    </source>
</evidence>
<accession>A0A445AY56</accession>
<evidence type="ECO:0000259" key="1">
    <source>
        <dbReference type="Pfam" id="PF12776"/>
    </source>
</evidence>
<dbReference type="PANTHER" id="PTHR46250">
    <property type="entry name" value="MYB/SANT-LIKE DNA-BINDING DOMAIN PROTEIN-RELATED"/>
    <property type="match status" value="1"/>
</dbReference>
<dbReference type="PANTHER" id="PTHR46250:SF18">
    <property type="entry name" value="MYB_SANT-LIKE DOMAIN-CONTAINING PROTEIN"/>
    <property type="match status" value="1"/>
</dbReference>
<proteinExistence type="predicted"/>
<name>A0A445AY56_ARAHY</name>
<dbReference type="EMBL" id="SDMP01000011">
    <property type="protein sequence ID" value="RYR31306.1"/>
    <property type="molecule type" value="Genomic_DNA"/>
</dbReference>
<evidence type="ECO:0000313" key="2">
    <source>
        <dbReference type="EMBL" id="RYR31306.1"/>
    </source>
</evidence>
<comment type="caution">
    <text evidence="2">The sequence shown here is derived from an EMBL/GenBank/DDBJ whole genome shotgun (WGS) entry which is preliminary data.</text>
</comment>
<organism evidence="2 3">
    <name type="scientific">Arachis hypogaea</name>
    <name type="common">Peanut</name>
    <dbReference type="NCBI Taxonomy" id="3818"/>
    <lineage>
        <taxon>Eukaryota</taxon>
        <taxon>Viridiplantae</taxon>
        <taxon>Streptophyta</taxon>
        <taxon>Embryophyta</taxon>
        <taxon>Tracheophyta</taxon>
        <taxon>Spermatophyta</taxon>
        <taxon>Magnoliopsida</taxon>
        <taxon>eudicotyledons</taxon>
        <taxon>Gunneridae</taxon>
        <taxon>Pentapetalae</taxon>
        <taxon>rosids</taxon>
        <taxon>fabids</taxon>
        <taxon>Fabales</taxon>
        <taxon>Fabaceae</taxon>
        <taxon>Papilionoideae</taxon>
        <taxon>50 kb inversion clade</taxon>
        <taxon>dalbergioids sensu lato</taxon>
        <taxon>Dalbergieae</taxon>
        <taxon>Pterocarpus clade</taxon>
        <taxon>Arachis</taxon>
    </lineage>
</organism>
<protein>
    <recommendedName>
        <fullName evidence="1">Myb/SANT-like domain-containing protein</fullName>
    </recommendedName>
</protein>
<keyword evidence="3" id="KW-1185">Reference proteome</keyword>
<sequence>MDVDSEEDATLLLEQIPKGDDTLVDEADIIDVVEKLIVEGKGADTGQFKPGEFQKLADKMNEKFLGCGLTVKHIRNKRKRLKEKHMYVADMLGRSGFGWNSQKMCVEVGHNVMLYTPGKPFLLFEHLGNIFGKDKATGLEACSGKDAEEDVWTKRIEINQGRQTATKKSNDAAILSNLAKNFKAMVQDQGKHVQALANVMSGVNEQVNLGRTLKSLDFDTIEIVQIAKKFVQNP</sequence>
<gene>
    <name evidence="2" type="ORF">Ahy_B01g056107</name>
</gene>